<keyword evidence="3" id="KW-0812">Transmembrane</keyword>
<evidence type="ECO:0000256" key="1">
    <source>
        <dbReference type="SAM" id="Coils"/>
    </source>
</evidence>
<evidence type="ECO:0000313" key="4">
    <source>
        <dbReference type="EMBL" id="MFD2097372.1"/>
    </source>
</evidence>
<protein>
    <submittedName>
        <fullName evidence="4">Uncharacterized protein</fullName>
    </submittedName>
</protein>
<comment type="caution">
    <text evidence="4">The sequence shown here is derived from an EMBL/GenBank/DDBJ whole genome shotgun (WGS) entry which is preliminary data.</text>
</comment>
<keyword evidence="3" id="KW-0472">Membrane</keyword>
<accession>A0ABW4XP86</accession>
<feature type="compositionally biased region" description="Basic and acidic residues" evidence="2">
    <location>
        <begin position="286"/>
        <end position="299"/>
    </location>
</feature>
<evidence type="ECO:0000256" key="3">
    <source>
        <dbReference type="SAM" id="Phobius"/>
    </source>
</evidence>
<keyword evidence="5" id="KW-1185">Reference proteome</keyword>
<keyword evidence="3" id="KW-1133">Transmembrane helix</keyword>
<dbReference type="Proteomes" id="UP001597380">
    <property type="component" value="Unassembled WGS sequence"/>
</dbReference>
<evidence type="ECO:0000313" key="5">
    <source>
        <dbReference type="Proteomes" id="UP001597380"/>
    </source>
</evidence>
<gene>
    <name evidence="4" type="ORF">ACFSJ3_15345</name>
</gene>
<organism evidence="4 5">
    <name type="scientific">Corallincola platygyrae</name>
    <dbReference type="NCBI Taxonomy" id="1193278"/>
    <lineage>
        <taxon>Bacteria</taxon>
        <taxon>Pseudomonadati</taxon>
        <taxon>Pseudomonadota</taxon>
        <taxon>Gammaproteobacteria</taxon>
        <taxon>Alteromonadales</taxon>
        <taxon>Psychromonadaceae</taxon>
        <taxon>Corallincola</taxon>
    </lineage>
</organism>
<reference evidence="5" key="1">
    <citation type="journal article" date="2019" name="Int. J. Syst. Evol. Microbiol.">
        <title>The Global Catalogue of Microorganisms (GCM) 10K type strain sequencing project: providing services to taxonomists for standard genome sequencing and annotation.</title>
        <authorList>
            <consortium name="The Broad Institute Genomics Platform"/>
            <consortium name="The Broad Institute Genome Sequencing Center for Infectious Disease"/>
            <person name="Wu L."/>
            <person name="Ma J."/>
        </authorList>
    </citation>
    <scope>NUCLEOTIDE SEQUENCE [LARGE SCALE GENOMIC DNA]</scope>
    <source>
        <strain evidence="5">CGMCC 1.10992</strain>
    </source>
</reference>
<feature type="region of interest" description="Disordered" evidence="2">
    <location>
        <begin position="285"/>
        <end position="310"/>
    </location>
</feature>
<proteinExistence type="predicted"/>
<feature type="transmembrane region" description="Helical" evidence="3">
    <location>
        <begin position="17"/>
        <end position="36"/>
    </location>
</feature>
<sequence>MANLNINKRRQKSVTKYIVSLSIISLIMVFLGGTWACMRYQQVKKQVNQLNKNFQQLQGEVDVLRTLEPGARSENLFSNAANNMRLQPGWVVRVHKNPDFRKAVPELKGSDLGSFVMDESRFHLARHRYNQIERPPVGAYQMNGVYASLTKGRHQFVLSFNVNRLSMQRANEPKIATRCFASMRVNGRELFSDSVNLYQGFRDEALMNGEVSLDQGMHPISAVIFCDISGSLRGEDVEVVFKSRAPGDATAQISRNSVFHVARPQHELARLMKMMESQLDDSVEQELSHNRNQRREVTKDVIPTSLKSAL</sequence>
<name>A0ABW4XP86_9GAMM</name>
<dbReference type="EMBL" id="JBHUHT010000017">
    <property type="protein sequence ID" value="MFD2097372.1"/>
    <property type="molecule type" value="Genomic_DNA"/>
</dbReference>
<feature type="coiled-coil region" evidence="1">
    <location>
        <begin position="40"/>
        <end position="67"/>
    </location>
</feature>
<evidence type="ECO:0000256" key="2">
    <source>
        <dbReference type="SAM" id="MobiDB-lite"/>
    </source>
</evidence>
<dbReference type="RefSeq" id="WP_345340535.1">
    <property type="nucleotide sequence ID" value="NZ_BAABLI010000015.1"/>
</dbReference>
<keyword evidence="1" id="KW-0175">Coiled coil</keyword>